<dbReference type="Pfam" id="PF13424">
    <property type="entry name" value="TPR_12"/>
    <property type="match status" value="1"/>
</dbReference>
<dbReference type="SMART" id="SM00028">
    <property type="entry name" value="TPR"/>
    <property type="match status" value="3"/>
</dbReference>
<evidence type="ECO:0000256" key="1">
    <source>
        <dbReference type="SAM" id="MobiDB-lite"/>
    </source>
</evidence>
<reference evidence="3" key="1">
    <citation type="journal article" date="2019" name="Int. J. Syst. Evol. Microbiol.">
        <title>The Global Catalogue of Microorganisms (GCM) 10K type strain sequencing project: providing services to taxonomists for standard genome sequencing and annotation.</title>
        <authorList>
            <consortium name="The Broad Institute Genomics Platform"/>
            <consortium name="The Broad Institute Genome Sequencing Center for Infectious Disease"/>
            <person name="Wu L."/>
            <person name="Ma J."/>
        </authorList>
    </citation>
    <scope>NUCLEOTIDE SEQUENCE [LARGE SCALE GENOMIC DNA]</scope>
    <source>
        <strain evidence="3">JCM 3175</strain>
    </source>
</reference>
<dbReference type="InterPro" id="IPR019734">
    <property type="entry name" value="TPR_rpt"/>
</dbReference>
<name>A0ABP8SA73_9ACTN</name>
<proteinExistence type="predicted"/>
<dbReference type="Pfam" id="PF07721">
    <property type="entry name" value="TPR_4"/>
    <property type="match status" value="1"/>
</dbReference>
<evidence type="ECO:0000313" key="2">
    <source>
        <dbReference type="EMBL" id="GAA4564915.1"/>
    </source>
</evidence>
<dbReference type="EMBL" id="BAABGU010000004">
    <property type="protein sequence ID" value="GAA4564915.1"/>
    <property type="molecule type" value="Genomic_DNA"/>
</dbReference>
<sequence length="369" mass="40223">MRRVIGHPPHPGPGAGILSRASGWNDDDMSSLSIPQVTYLGGHPERADETRGLTAVVDRSGILLRRPFRRFLTFSWGALRGLEVRTPDFLTLISSRSAYDDGSSLHLHLDRGVCRFHVHGVPAPDLRARLASWVADTAGPPAPLPAMPPPPPRGSSGPLDVVRMSLDLWRVAGLGRESLPDRGTLAYRLSLAEDHRRCGRHGEAIALLEPLAAGAAQAFGPVDEDTLKVRNALGQAYLEAGQVDDGLDVLREVVAVAEHLHGDDGALTLVVRNNLAIAYQHAGQYAQAIELHEQNIRHTERNPQGRDSIETVGRRNNLAATLALAGYRERAIELYWEVLDALPDGYRSQTLAVNARQNLAILHNPSWTP</sequence>
<dbReference type="InterPro" id="IPR011717">
    <property type="entry name" value="TPR-4"/>
</dbReference>
<comment type="caution">
    <text evidence="2">The sequence shown here is derived from an EMBL/GenBank/DDBJ whole genome shotgun (WGS) entry which is preliminary data.</text>
</comment>
<dbReference type="InterPro" id="IPR011990">
    <property type="entry name" value="TPR-like_helical_dom_sf"/>
</dbReference>
<dbReference type="PANTHER" id="PTHR46082">
    <property type="entry name" value="ATP/GTP-BINDING PROTEIN-RELATED"/>
    <property type="match status" value="1"/>
</dbReference>
<gene>
    <name evidence="2" type="ORF">GCM10023176_11880</name>
</gene>
<dbReference type="InterPro" id="IPR053137">
    <property type="entry name" value="NLR-like"/>
</dbReference>
<keyword evidence="3" id="KW-1185">Reference proteome</keyword>
<dbReference type="PANTHER" id="PTHR46082:SF6">
    <property type="entry name" value="AAA+ ATPASE DOMAIN-CONTAINING PROTEIN-RELATED"/>
    <property type="match status" value="1"/>
</dbReference>
<organism evidence="2 3">
    <name type="scientific">Micromonospora coerulea</name>
    <dbReference type="NCBI Taxonomy" id="47856"/>
    <lineage>
        <taxon>Bacteria</taxon>
        <taxon>Bacillati</taxon>
        <taxon>Actinomycetota</taxon>
        <taxon>Actinomycetes</taxon>
        <taxon>Micromonosporales</taxon>
        <taxon>Micromonosporaceae</taxon>
        <taxon>Micromonospora</taxon>
    </lineage>
</organism>
<evidence type="ECO:0000313" key="3">
    <source>
        <dbReference type="Proteomes" id="UP001500307"/>
    </source>
</evidence>
<protein>
    <recommendedName>
        <fullName evidence="4">Tetratricopeptide repeat protein</fullName>
    </recommendedName>
</protein>
<feature type="region of interest" description="Disordered" evidence="1">
    <location>
        <begin position="1"/>
        <end position="20"/>
    </location>
</feature>
<dbReference type="Pfam" id="PF13374">
    <property type="entry name" value="TPR_10"/>
    <property type="match status" value="1"/>
</dbReference>
<accession>A0ABP8SA73</accession>
<evidence type="ECO:0008006" key="4">
    <source>
        <dbReference type="Google" id="ProtNLM"/>
    </source>
</evidence>
<dbReference type="SUPFAM" id="SSF48452">
    <property type="entry name" value="TPR-like"/>
    <property type="match status" value="1"/>
</dbReference>
<dbReference type="Gene3D" id="1.25.40.10">
    <property type="entry name" value="Tetratricopeptide repeat domain"/>
    <property type="match status" value="1"/>
</dbReference>
<dbReference type="Proteomes" id="UP001500307">
    <property type="component" value="Unassembled WGS sequence"/>
</dbReference>